<comment type="catalytic activity">
    <reaction evidence="1">
        <text>ATP-independent breakage of single-stranded DNA, followed by passage and rejoining.</text>
        <dbReference type="EC" id="5.6.2.1"/>
    </reaction>
</comment>
<sequence length="344" mass="38491">MLAITQDTKDALEAGERLGLVHVDPSEPGFSRRALKHGFGYYDTGRKRIRDRATVQRLDAIALPPAYTDAWYAPIANAHILATGLDAAGRRQYRYHPDFSAHRDALKFAACAAFGEALGAIRSRVQDDLAGRKLTRERAIASVVRLLDTGRIRVGNADYARENGSFGATTLRRRHARIARDGLHLCFKAKSGRTCEMTVSDRGLLRFVRQVMDLPGQALFRYRDEQGDFHPITSSLVNEYIREASGSDYTAKDFRTWRASVLAFTWLREEAPERPTLKAMLDHVSTHLCNTPAMARKAYIHPALIDAVGGSPEALREGHLPRRTKWLSRHERGLAAFLTRVEGA</sequence>
<evidence type="ECO:0000313" key="9">
    <source>
        <dbReference type="EMBL" id="MBH0114575.1"/>
    </source>
</evidence>
<dbReference type="InterPro" id="IPR011010">
    <property type="entry name" value="DNA_brk_join_enz"/>
</dbReference>
<evidence type="ECO:0000256" key="2">
    <source>
        <dbReference type="ARBA" id="ARBA00006645"/>
    </source>
</evidence>
<reference evidence="9" key="1">
    <citation type="submission" date="2020-11" db="EMBL/GenBank/DDBJ databases">
        <title>Novosphingobium aureum sp. nov., a marine bacterium isolated from sediment of a salt flat.</title>
        <authorList>
            <person name="Yoo Y."/>
            <person name="Kim J.-J."/>
        </authorList>
    </citation>
    <scope>NUCLEOTIDE SEQUENCE</scope>
    <source>
        <strain evidence="9">YJ-S2-02</strain>
    </source>
</reference>
<dbReference type="SUPFAM" id="SSF56349">
    <property type="entry name" value="DNA breaking-rejoining enzymes"/>
    <property type="match status" value="1"/>
</dbReference>
<evidence type="ECO:0000256" key="3">
    <source>
        <dbReference type="ARBA" id="ARBA00012891"/>
    </source>
</evidence>
<evidence type="ECO:0000256" key="6">
    <source>
        <dbReference type="ARBA" id="ARBA00023235"/>
    </source>
</evidence>
<dbReference type="Pfam" id="PF21338">
    <property type="entry name" value="Top1B_N_bact"/>
    <property type="match status" value="1"/>
</dbReference>
<dbReference type="PROSITE" id="PS52038">
    <property type="entry name" value="TOPO_IB_2"/>
    <property type="match status" value="1"/>
</dbReference>
<dbReference type="Gene3D" id="1.10.132.120">
    <property type="match status" value="1"/>
</dbReference>
<dbReference type="GO" id="GO:0003677">
    <property type="term" value="F:DNA binding"/>
    <property type="evidence" value="ECO:0007669"/>
    <property type="project" value="UniProtKB-KW"/>
</dbReference>
<evidence type="ECO:0000259" key="7">
    <source>
        <dbReference type="Pfam" id="PF01028"/>
    </source>
</evidence>
<keyword evidence="5" id="KW-0238">DNA-binding</keyword>
<dbReference type="InterPro" id="IPR013500">
    <property type="entry name" value="TopoI_cat_euk"/>
</dbReference>
<keyword evidence="4" id="KW-0799">Topoisomerase</keyword>
<dbReference type="GO" id="GO:0003917">
    <property type="term" value="F:DNA topoisomerase type I (single strand cut, ATP-independent) activity"/>
    <property type="evidence" value="ECO:0007669"/>
    <property type="project" value="UniProtKB-EC"/>
</dbReference>
<comment type="similarity">
    <text evidence="2">Belongs to the type IB topoisomerase family.</text>
</comment>
<comment type="caution">
    <text evidence="9">The sequence shown here is derived from an EMBL/GenBank/DDBJ whole genome shotgun (WGS) entry which is preliminary data.</text>
</comment>
<dbReference type="Pfam" id="PF01028">
    <property type="entry name" value="Topoisom_I"/>
    <property type="match status" value="1"/>
</dbReference>
<dbReference type="GO" id="GO:0006265">
    <property type="term" value="P:DNA topological change"/>
    <property type="evidence" value="ECO:0007669"/>
    <property type="project" value="InterPro"/>
</dbReference>
<dbReference type="InterPro" id="IPR035447">
    <property type="entry name" value="DNA_topo_I_N_sf"/>
</dbReference>
<evidence type="ECO:0000259" key="8">
    <source>
        <dbReference type="Pfam" id="PF21338"/>
    </source>
</evidence>
<dbReference type="RefSeq" id="WP_197166074.1">
    <property type="nucleotide sequence ID" value="NZ_JADZGI010000003.1"/>
</dbReference>
<evidence type="ECO:0000256" key="4">
    <source>
        <dbReference type="ARBA" id="ARBA00023029"/>
    </source>
</evidence>
<organism evidence="9 10">
    <name type="scientific">Novosphingobium aureum</name>
    <dbReference type="NCBI Taxonomy" id="2792964"/>
    <lineage>
        <taxon>Bacteria</taxon>
        <taxon>Pseudomonadati</taxon>
        <taxon>Pseudomonadota</taxon>
        <taxon>Alphaproteobacteria</taxon>
        <taxon>Sphingomonadales</taxon>
        <taxon>Sphingomonadaceae</taxon>
        <taxon>Novosphingobium</taxon>
    </lineage>
</organism>
<dbReference type="Proteomes" id="UP000617634">
    <property type="component" value="Unassembled WGS sequence"/>
</dbReference>
<evidence type="ECO:0000256" key="1">
    <source>
        <dbReference type="ARBA" id="ARBA00000213"/>
    </source>
</evidence>
<dbReference type="InterPro" id="IPR049331">
    <property type="entry name" value="Top1B_N_bact"/>
</dbReference>
<dbReference type="Gene3D" id="3.30.66.10">
    <property type="entry name" value="DNA topoisomerase I domain"/>
    <property type="match status" value="1"/>
</dbReference>
<feature type="domain" description="DNA topoisomerase IB N-terminal" evidence="8">
    <location>
        <begin position="38"/>
        <end position="86"/>
    </location>
</feature>
<dbReference type="EMBL" id="JADZGI010000003">
    <property type="protein sequence ID" value="MBH0114575.1"/>
    <property type="molecule type" value="Genomic_DNA"/>
</dbReference>
<feature type="domain" description="DNA topoisomerase I catalytic core eukaryotic-type" evidence="7">
    <location>
        <begin position="99"/>
        <end position="280"/>
    </location>
</feature>
<name>A0A931HEE5_9SPHN</name>
<protein>
    <recommendedName>
        <fullName evidence="3">DNA topoisomerase</fullName>
        <ecNumber evidence="3">5.6.2.1</ecNumber>
    </recommendedName>
</protein>
<proteinExistence type="inferred from homology"/>
<dbReference type="SUPFAM" id="SSF55869">
    <property type="entry name" value="DNA topoisomerase I domain"/>
    <property type="match status" value="1"/>
</dbReference>
<evidence type="ECO:0000256" key="5">
    <source>
        <dbReference type="ARBA" id="ARBA00023125"/>
    </source>
</evidence>
<dbReference type="PRINTS" id="PR00416">
    <property type="entry name" value="EUTPISMRASEI"/>
</dbReference>
<dbReference type="Gene3D" id="3.90.15.10">
    <property type="entry name" value="Topoisomerase I, Chain A, domain 3"/>
    <property type="match status" value="1"/>
</dbReference>
<dbReference type="EC" id="5.6.2.1" evidence="3"/>
<dbReference type="AlphaFoldDB" id="A0A931HEE5"/>
<accession>A0A931HEE5</accession>
<keyword evidence="10" id="KW-1185">Reference proteome</keyword>
<keyword evidence="6" id="KW-0413">Isomerase</keyword>
<evidence type="ECO:0000313" key="10">
    <source>
        <dbReference type="Proteomes" id="UP000617634"/>
    </source>
</evidence>
<dbReference type="InterPro" id="IPR014711">
    <property type="entry name" value="TopoI_cat_a-hlx-sub_euk"/>
</dbReference>
<dbReference type="InterPro" id="IPR001631">
    <property type="entry name" value="TopoI"/>
</dbReference>
<gene>
    <name evidence="9" type="ORF">I5E68_16630</name>
</gene>